<gene>
    <name evidence="4" type="ORF">CCAND38_230040</name>
</gene>
<name>A0A0B7I555_9FLAO</name>
<evidence type="ECO:0000313" key="4">
    <source>
        <dbReference type="EMBL" id="CEN45252.1"/>
    </source>
</evidence>
<reference evidence="4 5" key="1">
    <citation type="submission" date="2015-01" db="EMBL/GenBank/DDBJ databases">
        <authorList>
            <person name="Xiang T."/>
            <person name="Song Y."/>
            <person name="Huang L."/>
            <person name="Wang B."/>
            <person name="Wu P."/>
        </authorList>
    </citation>
    <scope>NUCLEOTIDE SEQUENCE [LARGE SCALE GENOMIC DNA]</scope>
    <source>
        <strain evidence="4 5">CcD38</strain>
    </source>
</reference>
<protein>
    <recommendedName>
        <fullName evidence="3">HYR domain-containing protein</fullName>
    </recommendedName>
</protein>
<dbReference type="EMBL" id="CDOI01000133">
    <property type="protein sequence ID" value="CEN45252.1"/>
    <property type="molecule type" value="Genomic_DNA"/>
</dbReference>
<evidence type="ECO:0000256" key="2">
    <source>
        <dbReference type="SAM" id="SignalP"/>
    </source>
</evidence>
<evidence type="ECO:0000259" key="3">
    <source>
        <dbReference type="PROSITE" id="PS50825"/>
    </source>
</evidence>
<dbReference type="NCBIfam" id="TIGR04131">
    <property type="entry name" value="Bac_Flav_CTERM"/>
    <property type="match status" value="1"/>
</dbReference>
<proteinExistence type="predicted"/>
<feature type="domain" description="HYR" evidence="3">
    <location>
        <begin position="988"/>
        <end position="1084"/>
    </location>
</feature>
<evidence type="ECO:0000256" key="1">
    <source>
        <dbReference type="ARBA" id="ARBA00022737"/>
    </source>
</evidence>
<dbReference type="InterPro" id="IPR003410">
    <property type="entry name" value="HYR_dom"/>
</dbReference>
<keyword evidence="2" id="KW-0732">Signal</keyword>
<dbReference type="Pfam" id="PF13585">
    <property type="entry name" value="CHU_C"/>
    <property type="match status" value="1"/>
</dbReference>
<dbReference type="RefSeq" id="WP_156129760.1">
    <property type="nucleotide sequence ID" value="NZ_CDOI01000133.1"/>
</dbReference>
<dbReference type="InterPro" id="IPR025667">
    <property type="entry name" value="SprB_repeat"/>
</dbReference>
<dbReference type="PROSITE" id="PS50825">
    <property type="entry name" value="HYR"/>
    <property type="match status" value="1"/>
</dbReference>
<keyword evidence="5" id="KW-1185">Reference proteome</keyword>
<organism evidence="4 5">
    <name type="scientific">Capnocytophaga canis</name>
    <dbReference type="NCBI Taxonomy" id="1848903"/>
    <lineage>
        <taxon>Bacteria</taxon>
        <taxon>Pseudomonadati</taxon>
        <taxon>Bacteroidota</taxon>
        <taxon>Flavobacteriia</taxon>
        <taxon>Flavobacteriales</taxon>
        <taxon>Flavobacteriaceae</taxon>
        <taxon>Capnocytophaga</taxon>
    </lineage>
</organism>
<feature type="signal peptide" evidence="2">
    <location>
        <begin position="1"/>
        <end position="20"/>
    </location>
</feature>
<dbReference type="Proteomes" id="UP000045051">
    <property type="component" value="Unassembled WGS sequence"/>
</dbReference>
<dbReference type="InterPro" id="IPR026341">
    <property type="entry name" value="T9SS_type_B"/>
</dbReference>
<feature type="chain" id="PRO_5002117625" description="HYR domain-containing protein" evidence="2">
    <location>
        <begin position="21"/>
        <end position="4054"/>
    </location>
</feature>
<accession>A0A0B7I555</accession>
<sequence length="4054" mass="438485">MKKLFIFVSFMMLTTSWIYAQCDSTHPINNFQLVTGDIQCENRGLITLNAPPVSAEHPAGTEFSVYWIKPGATSASLRGTVLAGQSMTIPNLAAGTYTFTLENDVNMSCEKPVTINDLYPPFEIKTLYAFPATIRRDPVTNANVDEGNGIIVIGLKRFTVGQSKFQVRVVSADTGAVIVNDRTFSSATADPLFFVHPEPGKRISHADHPNVSVFIREIPPGASDDDCRNYPSHPQQIPIPESVHLPGTYSLTLSDLTLSLHTQARTIAGVSVPQPTGKFNLRIPLRRGVDGKSVMAGFIGGHANLDIPRNHFKGLGTSNAKATVQILNRTVPIADITSSFNGDAYSYNGADFQENDQVQIVVDDGLGNIVTNTFTLTGLHDVHNETPTQGLGFSHNISPSTPVCPGAPLFLQIRTHLSRSERFMPVQEGGTLKINYNWYLSNLEDIWNATSSTSSLTYQYKVYKETAPNSYGPPLTQGTDYTIVDYRTIDVHPSGAGRYKIRMEFLKSNGTVVSAFERTTNINYLPTPTDRFALMFNTLQSNYGIAEGTTSFRIIKRNELMYEDPANPGVSTVTISLGRADGQPSVSFETRLPFGQTKTETIIFPITATVTPTYMGDLNHHIGFGDLPPGNYILTIKDACGSASKTITLGNEIRYGVTEAERPFYKLVPRCGYYDLEFTHDALHANFPGFTQRMFTGLVGTYVDYSTVQLKRIQGRNGVFTGLKPGETYKIYTHEFGGYTIHDNLSVATTVPWTLLSTFTNEIGPGKPHSVYYMNRHSSNGSPDLLRYFTEIQVPSQTMDPVVTSIACGSDGTSMILVDLPHDTNVGIVGDVTYVLKSVSGTTEAEVASVTMTGGQRNYEFKNLPDGTYKVYVKDECIAGSPVVSVQEIADSSVFPTPHIINYDHPNGLCPGETTQMRLRGVSINSFDAEWYRINPDGSKVMVATNTQTFGEAVYTNTTYEVRVKLKDRFGCATNVWLTATSTSVLAIDTGVPSVTYFPADLVDYPSIGGCDVMVTWNEPKVTDENVRCGVQLTVTSTVSIDTNFNGGKQHQGRFGVGVHSVVYTFTDAFGNAVSRTLIVTIQDPKMEMQLTEGYSLNSLQVENEFYYIVKYRNTGIVTLTSATLEVQLPSNANVQPDLSKQIDFTNSGVSNVTYTYDSVAKKYTFTYPSAALPSTGGHEERSIGIPLKIVGGYGLAQQPCMNQVNIIPTMVYTGGVAGCTLRTQTATIQTSTVVEIKTNENKRTEIYCVGNPMTLSVTPGFDEYKWFLNGTPIGTNTSTFVATTQGEYRVEKYKFDCGVATIVSYEIIDYHEPGSSADPIKALAGNVGVTCRNDNRTWTSHFYLCGGTSKTIAVNFVNSTLTWEKLNPSASGLNCQPRHETCPVVIDGCWEEVSNNTNTFTLSQGGRYRLKVAGANCYDFYYFDVFDSNTPAATVTHGDETGYVDGYININMSTQGVNYNYTYKNLTTGATGAMTTNTTQYRFTGLKAGTYVVEVTSSEALLSCLAYTQTITIQKNTNLKFTAEFVEWESCNRAKIKFKGEGGNPPYQFAVWSVDGEVLAPGGSHMNIPDSEWVGNQGEFDAHYEGLMNLTRIGSYVFVMRHQQNGERAFSAPINILPVGVHSVTFAVTDLDCATATGTGEIQLVFENSAVQREVSLYKLDDTGARILPARYQGSNLSLFTNLEVGNYEVAYTAQVASQTCSFVKRPISINPPANPLRAFVGVTKDKTCDTNGKYTVSVNNVIGGSGSYQYDFGTGYQNQPTAQVDGNVTVKIKDLSLSGCELTIPVTMQSPQAPTVNVSTPTYDCVGFGTVSVTAIAPPGQTHSYTYSVNTTTGAVQASVFTLSPGAHTIYVHYKPTGITPNILFKEDFGVGNDVCGSDLGYPTGANAINDLVCEQNVAVGAGKYAITKQAHPVGTWVVPSDAQGVNNGRYMVVQASVQNAVVFRKHIKNVVPNEPLRVSVRHFNMLTTATPQFNVELVPVGASSGISKQIIVTSTGTPTWVQSSADFTDVEVTQSEYIVLIKNVPGNGVVALDAIGIEQDIKLCDTTESVPVVIEDGKKLELEVLGTTAVSCHGGNDGSLRIFVHNPPTNVEYSTDNGVTWTPTILAGGIFTVTNLEATQSRTIYVRDIDKKVCKVETTYVITQPEAPLSLKVVEPINPVRCDAGNIASITFEAIGGNSEYTQFTYQSTTMPTPQVVGVYNGRYSQPMPLSPGVYTITVTDVKGCSTETSFEVEKKEIEFEVVYNPCHDGNGTDVTVNILNGNGGYVVNRSGETTWHAVSNRVHTFEGLQVGTYTITLNDNSGCKTSTVVNIYPPLTLTVSQTSVISCLGSPNSTFVLTANGGVPGDRTFIIYTTDRANVYTEVTTVGSTYTFTSTDFGVTYLFDVQYTEKGHTCSYQHSQPFRVASKPAFNATPLFNVKGAYCADNGYINTSVPDIVNQSTGVAPFNVEVYANDGTDNPTGAALNNPIALAAGNYVVVITDARGCKATRPVTVPSLPKATVVTVTTTPIACGVLAQANIEISAGGNANSNFSLIVKTASGTVYSTTNILSSQLPRTITVSNLHYDEYEVILQDMTSPSCQDIQTFKTGLAPDAIVTASTTVVGCTPNSGELIVQSYRAGTGLTHTGNYVAIYKTTIDVNDPTSPGWYQFNPPVATTLPTTGQAGEKLEHTFTGLIPGAWYEFIIAAQTPSGACTLRGGATIPVPTSSTLSMTTTKGTIACSGTSSGTIFFTLKDWKSSTTGITWQVYTYPDYDPVAGVGMSGNITVGSSMTSVSGNVNGLAPGRYVIVFEENNGGCVNATPPIAIPGPEPLVVHQVSITKEHVYCTTDIGDQAEITVDRVSGGVADYLFLVQPTSFTTPPAVGDFTNPRSGQFVSALGSQKIIVSTSGTYDLYVKDSGDCIVKYQGPSLTIKYAPQPKINSVQVQVCQAINNQYNVRLNVTQSQSSLIHFYKLEPGGLTPVQQQYPYNVILLEGLNPGVYTLTYSNIRGCETSTTFEVKPPVQAGNANVTRALTCSTTSPAEVVIPNITGGTGTYTYEVVRVESDGSKNQIIPQTTTTATTVTVTINMEGNYEFWLMDSDMVTMGCNSDAIKRPFVIEPKKFPQVVNGSLKVTNTSCGSASEGSIELMATPIDIAPMTFTIISMRDLGTGVTTATSIPPTSVVSNQARFTGLLGSEAGIVYEIKIEGTNGCSVTNNEAIIKSPPLLQVGATALTPQQFTCSTSTALIASLQFDATQITGGVPPYTWQFIDRTTNTVIGENSNSVSLSDVNGGTYYVRVKDSSGGCATDTTDVTINPAFTLANMTVATVTPMTCAVDETIAVSVEATPIYIPGTEIRFTVKRLSDGFVTSAVYSSTIATTHITHTLPTTLDTGDYEITAENMATSCGRAKATHKVADLTNKYDITMSNQKQPTCYQGNDGEITLTVVDRKPAIGGDTSASGFTYTVTYSVNGATTTGTIVAGSSSITLTGLKEGRYSIEIQSFVNSCKATSSFVVPVSAEQISVNAYPAPIPQVSCLNDKGNIMVEVTGGQAPYEVTLSSLATTFTKTVNRNRVLFDNLEVGVYSVTVRDALGCMDFIGTATAELVTPDPLTASITVEDVHCKDEANGKITISNIQGGSGSTVFLFELDNGTTPAIEQSTPVFENLKAGIYTLKITDGMGCWTQTTVEVWEPNYLYAAVDVSGSDRLICYGEADARVAITAQGGVQPYKMDVYSKDGRRVTPVSYVSGVPADPRIASPVSIVTDPILEAGEYYVTIIDVNGCSTQTVKFTVEEFPNIEPREVYQEKSCDENVFTDAIKVRFPTPIDLTNVTYELKTQAGAITSGTLSRTTDVTTIGYIHDYDRTSETQTLKVIYTYTHSDGSQTEQCEQVYVVTDIEDIQALTVTRVTNLGLNTIEVKTTGGVEPYTYYFNGREQGSNPVYIMKINDPGRVDPDSRQIIKEVDVQVVDALGCTRTLTIEEVYHDIRVPNFFTPDGDGINDTWKPINIENYPKAVIYIFDRNGRKITTLTPMDSWDGIYDKKHMPSGDYWYILEFNTLEDTRKFYGNFTLYR</sequence>
<keyword evidence="1" id="KW-0677">Repeat</keyword>
<evidence type="ECO:0000313" key="5">
    <source>
        <dbReference type="Proteomes" id="UP000045051"/>
    </source>
</evidence>
<dbReference type="Pfam" id="PF13573">
    <property type="entry name" value="SprB"/>
    <property type="match status" value="1"/>
</dbReference>